<proteinExistence type="predicted"/>
<feature type="signal peptide" evidence="3">
    <location>
        <begin position="1"/>
        <end position="21"/>
    </location>
</feature>
<dbReference type="RefSeq" id="WP_184096265.1">
    <property type="nucleotide sequence ID" value="NZ_JACIJH010000002.1"/>
</dbReference>
<dbReference type="AlphaFoldDB" id="A0A7W9EPT3"/>
<evidence type="ECO:0000259" key="4">
    <source>
        <dbReference type="Pfam" id="PF00144"/>
    </source>
</evidence>
<dbReference type="Proteomes" id="UP000537161">
    <property type="component" value="Unassembled WGS sequence"/>
</dbReference>
<feature type="transmembrane region" description="Helical" evidence="2">
    <location>
        <begin position="633"/>
        <end position="655"/>
    </location>
</feature>
<dbReference type="InterPro" id="IPR001466">
    <property type="entry name" value="Beta-lactam-related"/>
</dbReference>
<keyword evidence="2" id="KW-0472">Membrane</keyword>
<feature type="region of interest" description="Disordered" evidence="1">
    <location>
        <begin position="25"/>
        <end position="48"/>
    </location>
</feature>
<dbReference type="EMBL" id="JACIJH010000002">
    <property type="protein sequence ID" value="MBB5705882.1"/>
    <property type="molecule type" value="Genomic_DNA"/>
</dbReference>
<protein>
    <submittedName>
        <fullName evidence="5">CubicO group peptidase (Beta-lactamase class C family)</fullName>
    </submittedName>
</protein>
<dbReference type="PANTHER" id="PTHR46825">
    <property type="entry name" value="D-ALANYL-D-ALANINE-CARBOXYPEPTIDASE/ENDOPEPTIDASE AMPH"/>
    <property type="match status" value="1"/>
</dbReference>
<dbReference type="InterPro" id="IPR050491">
    <property type="entry name" value="AmpC-like"/>
</dbReference>
<evidence type="ECO:0000313" key="6">
    <source>
        <dbReference type="Proteomes" id="UP000537161"/>
    </source>
</evidence>
<dbReference type="PANTHER" id="PTHR46825:SF9">
    <property type="entry name" value="BETA-LACTAMASE-RELATED DOMAIN-CONTAINING PROTEIN"/>
    <property type="match status" value="1"/>
</dbReference>
<keyword evidence="3" id="KW-0732">Signal</keyword>
<reference evidence="5 6" key="1">
    <citation type="submission" date="2020-08" db="EMBL/GenBank/DDBJ databases">
        <title>Genomic Encyclopedia of Type Strains, Phase IV (KMG-IV): sequencing the most valuable type-strain genomes for metagenomic binning, comparative biology and taxonomic classification.</title>
        <authorList>
            <person name="Goeker M."/>
        </authorList>
    </citation>
    <scope>NUCLEOTIDE SEQUENCE [LARGE SCALE GENOMIC DNA]</scope>
    <source>
        <strain evidence="5 6">DSM 27163</strain>
    </source>
</reference>
<evidence type="ECO:0000256" key="2">
    <source>
        <dbReference type="SAM" id="Phobius"/>
    </source>
</evidence>
<feature type="domain" description="Beta-lactamase-related" evidence="4">
    <location>
        <begin position="68"/>
        <end position="377"/>
    </location>
</feature>
<organism evidence="5 6">
    <name type="scientific">Sphingopyxis panaciterrulae</name>
    <dbReference type="NCBI Taxonomy" id="462372"/>
    <lineage>
        <taxon>Bacteria</taxon>
        <taxon>Pseudomonadati</taxon>
        <taxon>Pseudomonadota</taxon>
        <taxon>Alphaproteobacteria</taxon>
        <taxon>Sphingomonadales</taxon>
        <taxon>Sphingomonadaceae</taxon>
        <taxon>Sphingopyxis</taxon>
    </lineage>
</organism>
<keyword evidence="2" id="KW-0812">Transmembrane</keyword>
<feature type="chain" id="PRO_5030993982" evidence="3">
    <location>
        <begin position="22"/>
        <end position="661"/>
    </location>
</feature>
<accession>A0A7W9EPT3</accession>
<feature type="transmembrane region" description="Helical" evidence="2">
    <location>
        <begin position="563"/>
        <end position="583"/>
    </location>
</feature>
<feature type="transmembrane region" description="Helical" evidence="2">
    <location>
        <begin position="515"/>
        <end position="536"/>
    </location>
</feature>
<gene>
    <name evidence="5" type="ORF">FHR21_001215</name>
</gene>
<evidence type="ECO:0000256" key="1">
    <source>
        <dbReference type="SAM" id="MobiDB-lite"/>
    </source>
</evidence>
<dbReference type="Pfam" id="PF00144">
    <property type="entry name" value="Beta-lactamase"/>
    <property type="match status" value="1"/>
</dbReference>
<name>A0A7W9EPT3_9SPHN</name>
<comment type="caution">
    <text evidence="5">The sequence shown here is derived from an EMBL/GenBank/DDBJ whole genome shotgun (WGS) entry which is preliminary data.</text>
</comment>
<evidence type="ECO:0000313" key="5">
    <source>
        <dbReference type="EMBL" id="MBB5705882.1"/>
    </source>
</evidence>
<sequence length="661" mass="71456">MRIFRKLMMGLAALAALPLAAAQGPVPQQPARQPEASVPPATAAPATPAALDARDVEAWLDGFMPYALDRGRIGGAVVVVVRGDGPVLAKGYGFADVASRKPVDPATTLFRPGSVSKLFTWTAVMQQVEAGKLDLDKDVNAYLDFKIPPYDGKPITLRNIMTHTAGFEESVRYLISSDPKAVMPLQDFAKKALPARVFAPGTTPAYSNYATALAGYIVQRVSGEPFDDYIDRHIFTPLGMKYATFRQPLPKALAPYMASGYSTVAEKAKPFEIVVPAPAGSLSASGDAMGKFMIAHLNDGAGLLKPETARMMHDFHAPGTGPLNTMALGFYEQWVNGHRAIAHGGDTEWFHSYLWLFPDADIGLFVSMNSPGKEGAAGAIRSALFHEFADRYLPGEAVPAARVDAKTAREHAAMLAGHYVSSRGSFTNFISLFGLLGQAEIVVNADGKIAMPALDGLSAGARDWVEVEPFVWYDTGTGERLAAEVKDGRIVRISIDAVSPFMLFEPAPAGVDTAWLMPALLISLGLVLLAAIAWPVRALIRRHYQTPFALEGRARRAWRLSRLFAWLVLLAVAGWMLLLVSFSGDIGSIGGPLDWLIILLRVLTPLAAFGLLAASAWHLWLCVQGKRRWTMTLGAVLLLLAALVLVWVTLAFHLYGFSMVY</sequence>
<evidence type="ECO:0000256" key="3">
    <source>
        <dbReference type="SAM" id="SignalP"/>
    </source>
</evidence>
<dbReference type="InterPro" id="IPR012338">
    <property type="entry name" value="Beta-lactam/transpept-like"/>
</dbReference>
<feature type="transmembrane region" description="Helical" evidence="2">
    <location>
        <begin position="595"/>
        <end position="621"/>
    </location>
</feature>
<dbReference type="Gene3D" id="3.40.710.10">
    <property type="entry name" value="DD-peptidase/beta-lactamase superfamily"/>
    <property type="match status" value="1"/>
</dbReference>
<keyword evidence="2" id="KW-1133">Transmembrane helix</keyword>
<keyword evidence="6" id="KW-1185">Reference proteome</keyword>
<dbReference type="SUPFAM" id="SSF56601">
    <property type="entry name" value="beta-lactamase/transpeptidase-like"/>
    <property type="match status" value="1"/>
</dbReference>